<name>A0A9D1N841_9FIRM</name>
<gene>
    <name evidence="1" type="ORF">IAD25_07200</name>
</gene>
<evidence type="ECO:0000313" key="1">
    <source>
        <dbReference type="EMBL" id="HIU96472.1"/>
    </source>
</evidence>
<reference evidence="1" key="1">
    <citation type="submission" date="2020-10" db="EMBL/GenBank/DDBJ databases">
        <authorList>
            <person name="Gilroy R."/>
        </authorList>
    </citation>
    <scope>NUCLEOTIDE SEQUENCE</scope>
    <source>
        <strain evidence="1">ChiSjej4B22-8349</strain>
    </source>
</reference>
<protein>
    <submittedName>
        <fullName evidence="1">DUF1015 domain-containing protein</fullName>
    </submittedName>
</protein>
<sequence>MATVRPFRAIRPAGEYAARVISLPYDVMNRKEAAQMAEGNPYSFLHICRSEIDLPDQEDPYDRSVYEKAKENIGKNLREGVFIQEDKPAIYIYREIMDGRVQTGIVGCVSVDEYQNNTIKKHEFTRLEKEQDRINHFDVCDTDTEPVFLTYRDDGKIRSMIADFADNHEPVYDITADDGIRHMLWVVDDEGMVAELVALFGEVPALYIADGHHRSASACKVGLKRRKENPGYKGDEEFNFFMAAIFPDSDLKIFDYNRVIKDLNGLTEDGFIDRVKASGFDVEEMGAEPYRPDAKHVFAMYLDGKWYKLTAKSEIIPDHVIDSLDVAILQNNIFEPILGISDPRTDKRIDFVGGIRGLQELERRATSDMKVAFAVYPVDVKDLMEVSDNGMVMPPKSTWFEPKLASGLFLHSLK</sequence>
<dbReference type="Pfam" id="PF06245">
    <property type="entry name" value="DUF1015"/>
    <property type="match status" value="1"/>
</dbReference>
<organism evidence="1 2">
    <name type="scientific">Candidatus Allocopromorpha excrementipullorum</name>
    <dbReference type="NCBI Taxonomy" id="2840743"/>
    <lineage>
        <taxon>Bacteria</taxon>
        <taxon>Bacillati</taxon>
        <taxon>Bacillota</taxon>
        <taxon>Clostridia</taxon>
        <taxon>Eubacteriales</taxon>
        <taxon>Eubacteriaceae</taxon>
        <taxon>Eubacteriaceae incertae sedis</taxon>
        <taxon>Candidatus Allocopromorpha</taxon>
    </lineage>
</organism>
<proteinExistence type="predicted"/>
<dbReference type="AlphaFoldDB" id="A0A9D1N841"/>
<accession>A0A9D1N841</accession>
<reference evidence="1" key="2">
    <citation type="journal article" date="2021" name="PeerJ">
        <title>Extensive microbial diversity within the chicken gut microbiome revealed by metagenomics and culture.</title>
        <authorList>
            <person name="Gilroy R."/>
            <person name="Ravi A."/>
            <person name="Getino M."/>
            <person name="Pursley I."/>
            <person name="Horton D.L."/>
            <person name="Alikhan N.F."/>
            <person name="Baker D."/>
            <person name="Gharbi K."/>
            <person name="Hall N."/>
            <person name="Watson M."/>
            <person name="Adriaenssens E.M."/>
            <person name="Foster-Nyarko E."/>
            <person name="Jarju S."/>
            <person name="Secka A."/>
            <person name="Antonio M."/>
            <person name="Oren A."/>
            <person name="Chaudhuri R.R."/>
            <person name="La Ragione R."/>
            <person name="Hildebrand F."/>
            <person name="Pallen M.J."/>
        </authorList>
    </citation>
    <scope>NUCLEOTIDE SEQUENCE</scope>
    <source>
        <strain evidence="1">ChiSjej4B22-8349</strain>
    </source>
</reference>
<dbReference type="PANTHER" id="PTHR36454">
    <property type="entry name" value="LMO2823 PROTEIN"/>
    <property type="match status" value="1"/>
</dbReference>
<dbReference type="Proteomes" id="UP000824130">
    <property type="component" value="Unassembled WGS sequence"/>
</dbReference>
<dbReference type="PANTHER" id="PTHR36454:SF1">
    <property type="entry name" value="DUF1015 DOMAIN-CONTAINING PROTEIN"/>
    <property type="match status" value="1"/>
</dbReference>
<dbReference type="PIRSF" id="PIRSF033563">
    <property type="entry name" value="UCP033563"/>
    <property type="match status" value="1"/>
</dbReference>
<dbReference type="InterPro" id="IPR008323">
    <property type="entry name" value="UCP033563"/>
</dbReference>
<dbReference type="EMBL" id="DVOB01000153">
    <property type="protein sequence ID" value="HIU96472.1"/>
    <property type="molecule type" value="Genomic_DNA"/>
</dbReference>
<comment type="caution">
    <text evidence="1">The sequence shown here is derived from an EMBL/GenBank/DDBJ whole genome shotgun (WGS) entry which is preliminary data.</text>
</comment>
<evidence type="ECO:0000313" key="2">
    <source>
        <dbReference type="Proteomes" id="UP000824130"/>
    </source>
</evidence>